<dbReference type="Pfam" id="PF12760">
    <property type="entry name" value="Zn_ribbon_IS1595"/>
    <property type="match status" value="1"/>
</dbReference>
<gene>
    <name evidence="3" type="ORF">E7Z75_08805</name>
</gene>
<comment type="caution">
    <text evidence="3">The sequence shown here is derived from an EMBL/GenBank/DDBJ whole genome shotgun (WGS) entry which is preliminary data.</text>
</comment>
<accession>A0A8T3VVB7</accession>
<feature type="domain" description="Transposase zinc-ribbon" evidence="2">
    <location>
        <begin position="38"/>
        <end position="85"/>
    </location>
</feature>
<name>A0A8T3VVB7_METOL</name>
<evidence type="ECO:0000256" key="1">
    <source>
        <dbReference type="SAM" id="Phobius"/>
    </source>
</evidence>
<protein>
    <submittedName>
        <fullName evidence="3">Transposase</fullName>
    </submittedName>
</protein>
<evidence type="ECO:0000313" key="4">
    <source>
        <dbReference type="Proteomes" id="UP000732619"/>
    </source>
</evidence>
<dbReference type="InterPro" id="IPR024442">
    <property type="entry name" value="Transposase_Zn_ribbon"/>
</dbReference>
<feature type="transmembrane region" description="Helical" evidence="1">
    <location>
        <begin position="6"/>
        <end position="27"/>
    </location>
</feature>
<dbReference type="AlphaFoldDB" id="A0A8T3VVB7"/>
<organism evidence="3 4">
    <name type="scientific">Methanobrevibacter olleyae</name>
    <dbReference type="NCBI Taxonomy" id="294671"/>
    <lineage>
        <taxon>Archaea</taxon>
        <taxon>Methanobacteriati</taxon>
        <taxon>Methanobacteriota</taxon>
        <taxon>Methanomada group</taxon>
        <taxon>Methanobacteria</taxon>
        <taxon>Methanobacteriales</taxon>
        <taxon>Methanobacteriaceae</taxon>
        <taxon>Methanobrevibacter</taxon>
    </lineage>
</organism>
<evidence type="ECO:0000313" key="3">
    <source>
        <dbReference type="EMBL" id="MBE6513221.1"/>
    </source>
</evidence>
<keyword evidence="1" id="KW-1133">Transmembrane helix</keyword>
<keyword evidence="1" id="KW-0812">Transmembrane</keyword>
<keyword evidence="1" id="KW-0472">Membrane</keyword>
<dbReference type="EMBL" id="SUTG01000058">
    <property type="protein sequence ID" value="MBE6513221.1"/>
    <property type="molecule type" value="Genomic_DNA"/>
</dbReference>
<proteinExistence type="predicted"/>
<dbReference type="Proteomes" id="UP000732619">
    <property type="component" value="Unassembled WGS sequence"/>
</dbReference>
<evidence type="ECO:0000259" key="2">
    <source>
        <dbReference type="Pfam" id="PF12760"/>
    </source>
</evidence>
<reference evidence="3" key="1">
    <citation type="submission" date="2019-04" db="EMBL/GenBank/DDBJ databases">
        <title>Evolution of Biomass-Degrading Anaerobic Consortia Revealed by Metagenomics.</title>
        <authorList>
            <person name="Peng X."/>
        </authorList>
    </citation>
    <scope>NUCLEOTIDE SEQUENCE</scope>
    <source>
        <strain evidence="3">SIG14</strain>
    </source>
</reference>
<sequence length="153" mass="17905">MLYFLNFSSITNMSKIIYILIIIVVIMKDIINPNVEIPDDQVAMAFFRSVRWVNGVYCPKCKSYNVNNRGNQGRTRRYVCKDCGANFNDFSGTIFHKSKIPLNVMLYILFNLDKKTTTQLSEELDYSRQCISRISKLFRDKLLSNPEFFDIDE</sequence>